<dbReference type="AlphaFoldDB" id="A0A8J2WAC9"/>
<comment type="catalytic activity">
    <reaction evidence="10">
        <text>thymidine + ATP = dTMP + ADP + H(+)</text>
        <dbReference type="Rhea" id="RHEA:19129"/>
        <dbReference type="ChEBI" id="CHEBI:15378"/>
        <dbReference type="ChEBI" id="CHEBI:17748"/>
        <dbReference type="ChEBI" id="CHEBI:30616"/>
        <dbReference type="ChEBI" id="CHEBI:63528"/>
        <dbReference type="ChEBI" id="CHEBI:456216"/>
        <dbReference type="EC" id="2.7.1.21"/>
    </reaction>
    <physiologicalReaction direction="left-to-right" evidence="10">
        <dbReference type="Rhea" id="RHEA:19130"/>
    </physiologicalReaction>
</comment>
<dbReference type="Pfam" id="PF00265">
    <property type="entry name" value="TK"/>
    <property type="match status" value="1"/>
</dbReference>
<evidence type="ECO:0000256" key="9">
    <source>
        <dbReference type="ARBA" id="ARBA00046642"/>
    </source>
</evidence>
<dbReference type="GO" id="GO:0005524">
    <property type="term" value="F:ATP binding"/>
    <property type="evidence" value="ECO:0007669"/>
    <property type="project" value="UniProtKB-KW"/>
</dbReference>
<dbReference type="Proteomes" id="UP000789390">
    <property type="component" value="Unassembled WGS sequence"/>
</dbReference>
<keyword evidence="14" id="KW-1185">Reference proteome</keyword>
<evidence type="ECO:0000256" key="8">
    <source>
        <dbReference type="ARBA" id="ARBA00022840"/>
    </source>
</evidence>
<keyword evidence="7" id="KW-0862">Zinc</keyword>
<dbReference type="EC" id="2.7.1.21" evidence="11"/>
<comment type="caution">
    <text evidence="13">The sequence shown here is derived from an EMBL/GenBank/DDBJ whole genome shotgun (WGS) entry which is preliminary data.</text>
</comment>
<evidence type="ECO:0000313" key="13">
    <source>
        <dbReference type="EMBL" id="CAH0111083.1"/>
    </source>
</evidence>
<name>A0A8J2WAC9_9CRUS</name>
<dbReference type="PANTHER" id="PTHR11441">
    <property type="entry name" value="THYMIDINE KINASE"/>
    <property type="match status" value="1"/>
</dbReference>
<dbReference type="PROSITE" id="PS00603">
    <property type="entry name" value="TK_CELLULAR_TYPE"/>
    <property type="match status" value="1"/>
</dbReference>
<dbReference type="FunFam" id="3.30.60.20:FF:000028">
    <property type="entry name" value="Thymidine kinase"/>
    <property type="match status" value="1"/>
</dbReference>
<dbReference type="InterPro" id="IPR027417">
    <property type="entry name" value="P-loop_NTPase"/>
</dbReference>
<evidence type="ECO:0000256" key="2">
    <source>
        <dbReference type="ARBA" id="ARBA00022634"/>
    </source>
</evidence>
<dbReference type="InterPro" id="IPR020633">
    <property type="entry name" value="Thymidine_kinase_CS"/>
</dbReference>
<dbReference type="EMBL" id="CAKKLH010000310">
    <property type="protein sequence ID" value="CAH0111083.1"/>
    <property type="molecule type" value="Genomic_DNA"/>
</dbReference>
<reference evidence="13" key="1">
    <citation type="submission" date="2021-11" db="EMBL/GenBank/DDBJ databases">
        <authorList>
            <person name="Schell T."/>
        </authorList>
    </citation>
    <scope>NUCLEOTIDE SEQUENCE</scope>
    <source>
        <strain evidence="13">M5</strain>
    </source>
</reference>
<dbReference type="InterPro" id="IPR001267">
    <property type="entry name" value="Thymidine_kinase"/>
</dbReference>
<gene>
    <name evidence="13" type="ORF">DGAL_LOCUS14693</name>
</gene>
<dbReference type="Gene3D" id="3.30.60.20">
    <property type="match status" value="1"/>
</dbReference>
<comment type="subunit">
    <text evidence="9">Homotetramer. Tetramerization from dimerization is induced by ATP and increases catalytic efficiency due to a high affinity for thymidine. Tetramerization is inhibited by phosphorylation at Ser-13. Interacts (via the KEN box) with FZR1.</text>
</comment>
<keyword evidence="6 11" id="KW-0418">Kinase</keyword>
<evidence type="ECO:0000256" key="10">
    <source>
        <dbReference type="ARBA" id="ARBA00048113"/>
    </source>
</evidence>
<evidence type="ECO:0000256" key="4">
    <source>
        <dbReference type="ARBA" id="ARBA00022723"/>
    </source>
</evidence>
<evidence type="ECO:0000256" key="5">
    <source>
        <dbReference type="ARBA" id="ARBA00022741"/>
    </source>
</evidence>
<keyword evidence="3 11" id="KW-0808">Transferase</keyword>
<dbReference type="PANTHER" id="PTHR11441:SF0">
    <property type="entry name" value="THYMIDINE KINASE, CYTOSOLIC"/>
    <property type="match status" value="1"/>
</dbReference>
<dbReference type="GO" id="GO:0004797">
    <property type="term" value="F:thymidine kinase activity"/>
    <property type="evidence" value="ECO:0007669"/>
    <property type="project" value="UniProtKB-EC"/>
</dbReference>
<dbReference type="OrthoDB" id="439028at2759"/>
<dbReference type="SUPFAM" id="SSF57716">
    <property type="entry name" value="Glucocorticoid receptor-like (DNA-binding domain)"/>
    <property type="match status" value="1"/>
</dbReference>
<proteinExistence type="inferred from homology"/>
<dbReference type="GO" id="GO:0046872">
    <property type="term" value="F:metal ion binding"/>
    <property type="evidence" value="ECO:0007669"/>
    <property type="project" value="UniProtKB-KW"/>
</dbReference>
<dbReference type="Gene3D" id="3.40.50.300">
    <property type="entry name" value="P-loop containing nucleotide triphosphate hydrolases"/>
    <property type="match status" value="1"/>
</dbReference>
<evidence type="ECO:0000256" key="12">
    <source>
        <dbReference type="RuleBase" id="RU004165"/>
    </source>
</evidence>
<sequence>MSVSYGNCQLNHAKGQIQIIFGPMFSGKTTELIRRLKRYEVANHKCLIVKYAKDLRYESKCGQGVATHDQQSRAAVAATVLSSIAHLANSCSVIGIDEGQFFPDVVEFCEAMANAGKIVVVAALDGTYQRSGFGGFLNLVPLAENVVKLTAVCMRCYGEAAFTQRLGSETEVELIGGTEKYMAVCRECYRKFNEADGEPLADDCCHGNRMSSPFHQFQQQQAILKKSPLKMNNSPTKPLTADVNRILSFDKENL</sequence>
<accession>A0A8J2WAC9</accession>
<keyword evidence="2 11" id="KW-0237">DNA synthesis</keyword>
<dbReference type="GO" id="GO:0046104">
    <property type="term" value="P:thymidine metabolic process"/>
    <property type="evidence" value="ECO:0007669"/>
    <property type="project" value="TreeGrafter"/>
</dbReference>
<evidence type="ECO:0000313" key="14">
    <source>
        <dbReference type="Proteomes" id="UP000789390"/>
    </source>
</evidence>
<keyword evidence="5 11" id="KW-0547">Nucleotide-binding</keyword>
<organism evidence="13 14">
    <name type="scientific">Daphnia galeata</name>
    <dbReference type="NCBI Taxonomy" id="27404"/>
    <lineage>
        <taxon>Eukaryota</taxon>
        <taxon>Metazoa</taxon>
        <taxon>Ecdysozoa</taxon>
        <taxon>Arthropoda</taxon>
        <taxon>Crustacea</taxon>
        <taxon>Branchiopoda</taxon>
        <taxon>Diplostraca</taxon>
        <taxon>Cladocera</taxon>
        <taxon>Anomopoda</taxon>
        <taxon>Daphniidae</taxon>
        <taxon>Daphnia</taxon>
    </lineage>
</organism>
<comment type="similarity">
    <text evidence="1 12">Belongs to the thymidine kinase family.</text>
</comment>
<protein>
    <recommendedName>
        <fullName evidence="11">Thymidine kinase</fullName>
        <ecNumber evidence="11">2.7.1.21</ecNumber>
    </recommendedName>
</protein>
<evidence type="ECO:0000256" key="11">
    <source>
        <dbReference type="RuleBase" id="RU000544"/>
    </source>
</evidence>
<dbReference type="FunFam" id="3.40.50.300:FF:000761">
    <property type="entry name" value="Thymidine kinase"/>
    <property type="match status" value="1"/>
</dbReference>
<dbReference type="SUPFAM" id="SSF52540">
    <property type="entry name" value="P-loop containing nucleoside triphosphate hydrolases"/>
    <property type="match status" value="1"/>
</dbReference>
<evidence type="ECO:0000256" key="6">
    <source>
        <dbReference type="ARBA" id="ARBA00022777"/>
    </source>
</evidence>
<keyword evidence="4" id="KW-0479">Metal-binding</keyword>
<evidence type="ECO:0000256" key="7">
    <source>
        <dbReference type="ARBA" id="ARBA00022833"/>
    </source>
</evidence>
<keyword evidence="8 11" id="KW-0067">ATP-binding</keyword>
<dbReference type="GO" id="GO:0071897">
    <property type="term" value="P:DNA biosynthetic process"/>
    <property type="evidence" value="ECO:0007669"/>
    <property type="project" value="UniProtKB-KW"/>
</dbReference>
<evidence type="ECO:0000256" key="3">
    <source>
        <dbReference type="ARBA" id="ARBA00022679"/>
    </source>
</evidence>
<evidence type="ECO:0000256" key="1">
    <source>
        <dbReference type="ARBA" id="ARBA00007587"/>
    </source>
</evidence>